<dbReference type="Gene3D" id="2.40.10.10">
    <property type="entry name" value="Trypsin-like serine proteases"/>
    <property type="match status" value="1"/>
</dbReference>
<accession>A0A7R9EHG3</accession>
<evidence type="ECO:0000259" key="2">
    <source>
        <dbReference type="Pfam" id="PF00089"/>
    </source>
</evidence>
<dbReference type="PANTHER" id="PTHR24252">
    <property type="entry name" value="ACROSIN-RELATED"/>
    <property type="match status" value="1"/>
</dbReference>
<name>A0A7R9EHG3_9NEOP</name>
<proteinExistence type="predicted"/>
<evidence type="ECO:0000313" key="3">
    <source>
        <dbReference type="EMBL" id="CAD7434071.1"/>
    </source>
</evidence>
<dbReference type="GO" id="GO:0006508">
    <property type="term" value="P:proteolysis"/>
    <property type="evidence" value="ECO:0007669"/>
    <property type="project" value="InterPro"/>
</dbReference>
<keyword evidence="1" id="KW-1015">Disulfide bond</keyword>
<dbReference type="InterPro" id="IPR043504">
    <property type="entry name" value="Peptidase_S1_PA_chymotrypsin"/>
</dbReference>
<gene>
    <name evidence="3" type="ORF">TMSB3V08_LOCUS10732</name>
</gene>
<protein>
    <recommendedName>
        <fullName evidence="2">Peptidase S1 domain-containing protein</fullName>
    </recommendedName>
</protein>
<feature type="domain" description="Peptidase S1" evidence="2">
    <location>
        <begin position="368"/>
        <end position="418"/>
    </location>
</feature>
<dbReference type="GO" id="GO:0004252">
    <property type="term" value="F:serine-type endopeptidase activity"/>
    <property type="evidence" value="ECO:0007669"/>
    <property type="project" value="InterPro"/>
</dbReference>
<evidence type="ECO:0000256" key="1">
    <source>
        <dbReference type="ARBA" id="ARBA00023157"/>
    </source>
</evidence>
<dbReference type="Pfam" id="PF00089">
    <property type="entry name" value="Trypsin"/>
    <property type="match status" value="1"/>
</dbReference>
<sequence length="455" mass="51267">MEAQDVCGSKAVETTRHHKYFHYIFPAGWSRRQASHRRHERQEQLYALCPTRKCGGNCAVFNRIECQELGSYKSVISKFFTNTQPPQKIRLTNHEISLRRMFGDRIVVICEKNDAGLEWVAYLALSWARLCEMWDLIDVAVDRRDMWSTAVARYCNDLIDTLVVDENPLPGSIASIPIPVSTRLVCPPTWHQEKPVARGNDLNIYSCLNPSCLPANLALGTTRCPGAMTSIPILFLTCLVDPPDWRQGCDRIGGLNAGGTIDHTLPQTVVRRGSCWIVIQSLVTEEPMFIQHKTAIARDNKKKGWECSHIQPATQNTALRHYAVTSQIFLVADWMSIVAMQWFTILRPLLEHLMSECGVPQLNFQKRIIGGNEAYFGEFPWQAHIRIAGYQCGGVLINRLFVATAAHCIHRVVRRNVVRDADRRQGRGEGDGPGSRQCAGVGCMIRGRPGIFRMG</sequence>
<dbReference type="AlphaFoldDB" id="A0A7R9EHG3"/>
<dbReference type="InterPro" id="IPR009003">
    <property type="entry name" value="Peptidase_S1_PA"/>
</dbReference>
<dbReference type="EMBL" id="OB797082">
    <property type="protein sequence ID" value="CAD7434071.1"/>
    <property type="molecule type" value="Genomic_DNA"/>
</dbReference>
<organism evidence="3">
    <name type="scientific">Timema monikensis</name>
    <dbReference type="NCBI Taxonomy" id="170555"/>
    <lineage>
        <taxon>Eukaryota</taxon>
        <taxon>Metazoa</taxon>
        <taxon>Ecdysozoa</taxon>
        <taxon>Arthropoda</taxon>
        <taxon>Hexapoda</taxon>
        <taxon>Insecta</taxon>
        <taxon>Pterygota</taxon>
        <taxon>Neoptera</taxon>
        <taxon>Polyneoptera</taxon>
        <taxon>Phasmatodea</taxon>
        <taxon>Timematodea</taxon>
        <taxon>Timematoidea</taxon>
        <taxon>Timematidae</taxon>
        <taxon>Timema</taxon>
    </lineage>
</organism>
<dbReference type="SUPFAM" id="SSF50494">
    <property type="entry name" value="Trypsin-like serine proteases"/>
    <property type="match status" value="1"/>
</dbReference>
<reference evidence="3" key="1">
    <citation type="submission" date="2020-11" db="EMBL/GenBank/DDBJ databases">
        <authorList>
            <person name="Tran Van P."/>
        </authorList>
    </citation>
    <scope>NUCLEOTIDE SEQUENCE</scope>
</reference>
<dbReference type="PANTHER" id="PTHR24252:SF7">
    <property type="entry name" value="HYALIN"/>
    <property type="match status" value="1"/>
</dbReference>
<dbReference type="InterPro" id="IPR001254">
    <property type="entry name" value="Trypsin_dom"/>
</dbReference>